<dbReference type="CDD" id="cd19531">
    <property type="entry name" value="LCL_NRPS-like"/>
    <property type="match status" value="1"/>
</dbReference>
<dbReference type="InterPro" id="IPR023213">
    <property type="entry name" value="CAT-like_dom_sf"/>
</dbReference>
<evidence type="ECO:0000256" key="4">
    <source>
        <dbReference type="SAM" id="MobiDB-lite"/>
    </source>
</evidence>
<dbReference type="InterPro" id="IPR045851">
    <property type="entry name" value="AMP-bd_C_sf"/>
</dbReference>
<dbReference type="Pfam" id="PF00668">
    <property type="entry name" value="Condensation"/>
    <property type="match status" value="1"/>
</dbReference>
<feature type="domain" description="Carrier" evidence="5">
    <location>
        <begin position="970"/>
        <end position="1045"/>
    </location>
</feature>
<keyword evidence="2" id="KW-0596">Phosphopantetheine</keyword>
<dbReference type="Gene3D" id="3.30.300.30">
    <property type="match status" value="1"/>
</dbReference>
<feature type="domain" description="Carrier" evidence="5">
    <location>
        <begin position="29"/>
        <end position="104"/>
    </location>
</feature>
<proteinExistence type="predicted"/>
<dbReference type="EMBL" id="LT607413">
    <property type="protein sequence ID" value="SCF23599.1"/>
    <property type="molecule type" value="Genomic_DNA"/>
</dbReference>
<dbReference type="Gene3D" id="3.30.559.10">
    <property type="entry name" value="Chloramphenicol acetyltransferase-like domain"/>
    <property type="match status" value="1"/>
</dbReference>
<dbReference type="FunFam" id="1.10.1200.10:FF:000016">
    <property type="entry name" value="Non-ribosomal peptide synthase"/>
    <property type="match status" value="1"/>
</dbReference>
<dbReference type="InterPro" id="IPR009081">
    <property type="entry name" value="PP-bd_ACP"/>
</dbReference>
<protein>
    <submittedName>
        <fullName evidence="6">Non-ribosomal peptide synthetase component F</fullName>
    </submittedName>
</protein>
<keyword evidence="3" id="KW-0597">Phosphoprotein</keyword>
<dbReference type="Pfam" id="PF00550">
    <property type="entry name" value="PP-binding"/>
    <property type="match status" value="2"/>
</dbReference>
<feature type="region of interest" description="Disordered" evidence="4">
    <location>
        <begin position="1"/>
        <end position="32"/>
    </location>
</feature>
<dbReference type="AlphaFoldDB" id="A0A1C4YS71"/>
<dbReference type="Gene3D" id="3.30.559.30">
    <property type="entry name" value="Nonribosomal peptide synthetase, condensation domain"/>
    <property type="match status" value="1"/>
</dbReference>
<dbReference type="GO" id="GO:0047527">
    <property type="term" value="F:2,3-dihydroxybenzoate-serine ligase activity"/>
    <property type="evidence" value="ECO:0007669"/>
    <property type="project" value="TreeGrafter"/>
</dbReference>
<dbReference type="FunFam" id="1.10.1200.10:FF:000005">
    <property type="entry name" value="Nonribosomal peptide synthetase 1"/>
    <property type="match status" value="1"/>
</dbReference>
<dbReference type="InterPro" id="IPR020806">
    <property type="entry name" value="PKS_PP-bd"/>
</dbReference>
<keyword evidence="7" id="KW-1185">Reference proteome</keyword>
<dbReference type="GO" id="GO:0072330">
    <property type="term" value="P:monocarboxylic acid biosynthetic process"/>
    <property type="evidence" value="ECO:0007669"/>
    <property type="project" value="UniProtKB-ARBA"/>
</dbReference>
<name>A0A1C4YS71_MICEC</name>
<dbReference type="SUPFAM" id="SSF52777">
    <property type="entry name" value="CoA-dependent acyltransferases"/>
    <property type="match status" value="2"/>
</dbReference>
<dbReference type="GO" id="GO:0005829">
    <property type="term" value="C:cytosol"/>
    <property type="evidence" value="ECO:0007669"/>
    <property type="project" value="TreeGrafter"/>
</dbReference>
<dbReference type="SUPFAM" id="SSF47336">
    <property type="entry name" value="ACP-like"/>
    <property type="match status" value="2"/>
</dbReference>
<dbReference type="InterPro" id="IPR042099">
    <property type="entry name" value="ANL_N_sf"/>
</dbReference>
<dbReference type="GO" id="GO:0031177">
    <property type="term" value="F:phosphopantetheine binding"/>
    <property type="evidence" value="ECO:0007669"/>
    <property type="project" value="InterPro"/>
</dbReference>
<dbReference type="GO" id="GO:0009366">
    <property type="term" value="C:enterobactin synthetase complex"/>
    <property type="evidence" value="ECO:0007669"/>
    <property type="project" value="TreeGrafter"/>
</dbReference>
<dbReference type="SUPFAM" id="SSF56801">
    <property type="entry name" value="Acetyl-CoA synthetase-like"/>
    <property type="match status" value="1"/>
</dbReference>
<evidence type="ECO:0000259" key="5">
    <source>
        <dbReference type="PROSITE" id="PS50075"/>
    </source>
</evidence>
<dbReference type="InterPro" id="IPR029058">
    <property type="entry name" value="AB_hydrolase_fold"/>
</dbReference>
<comment type="cofactor">
    <cofactor evidence="1">
        <name>pantetheine 4'-phosphate</name>
        <dbReference type="ChEBI" id="CHEBI:47942"/>
    </cofactor>
</comment>
<dbReference type="Proteomes" id="UP000198253">
    <property type="component" value="Chromosome I"/>
</dbReference>
<organism evidence="6 7">
    <name type="scientific">Micromonospora echinospora</name>
    <name type="common">Micromonospora purpurea</name>
    <dbReference type="NCBI Taxonomy" id="1877"/>
    <lineage>
        <taxon>Bacteria</taxon>
        <taxon>Bacillati</taxon>
        <taxon>Actinomycetota</taxon>
        <taxon>Actinomycetes</taxon>
        <taxon>Micromonosporales</taxon>
        <taxon>Micromonosporaceae</taxon>
        <taxon>Micromonospora</taxon>
    </lineage>
</organism>
<dbReference type="SMART" id="SM00823">
    <property type="entry name" value="PKS_PP"/>
    <property type="match status" value="2"/>
</dbReference>
<dbReference type="Gene3D" id="3.40.50.1820">
    <property type="entry name" value="alpha/beta hydrolase"/>
    <property type="match status" value="2"/>
</dbReference>
<evidence type="ECO:0000256" key="1">
    <source>
        <dbReference type="ARBA" id="ARBA00001957"/>
    </source>
</evidence>
<dbReference type="InterPro" id="IPR001242">
    <property type="entry name" value="Condensation_dom"/>
</dbReference>
<evidence type="ECO:0000313" key="7">
    <source>
        <dbReference type="Proteomes" id="UP000198253"/>
    </source>
</evidence>
<dbReference type="PANTHER" id="PTHR45527:SF1">
    <property type="entry name" value="FATTY ACID SYNTHASE"/>
    <property type="match status" value="1"/>
</dbReference>
<dbReference type="OrthoDB" id="2472181at2"/>
<dbReference type="Gene3D" id="3.40.50.12780">
    <property type="entry name" value="N-terminal domain of ligase-like"/>
    <property type="match status" value="2"/>
</dbReference>
<dbReference type="InterPro" id="IPR036736">
    <property type="entry name" value="ACP-like_sf"/>
</dbReference>
<evidence type="ECO:0000256" key="2">
    <source>
        <dbReference type="ARBA" id="ARBA00022450"/>
    </source>
</evidence>
<dbReference type="RefSeq" id="WP_088983241.1">
    <property type="nucleotide sequence ID" value="NZ_LT607413.1"/>
</dbReference>
<dbReference type="PANTHER" id="PTHR45527">
    <property type="entry name" value="NONRIBOSOMAL PEPTIDE SYNTHETASE"/>
    <property type="match status" value="1"/>
</dbReference>
<accession>A0A1C4YS71</accession>
<dbReference type="PROSITE" id="PS50075">
    <property type="entry name" value="CARRIER"/>
    <property type="match status" value="2"/>
</dbReference>
<dbReference type="InParanoid" id="A0A1C4YS71"/>
<sequence length="1065" mass="114770">MAPPFQAQAIAGSDVTGDTPARKTGPTVPPRNPYEEAVVAIWSDLLGRSDFGVHDDFFGLGGHSLLAPKVVARIRKTLGVAIPVKDFFESPTAAGLAATVAAQAAAEPRVVTPRPPDAAPVLSFDQQRLWLENQLLPGAAYNIHGRRRLTGPVDVPALEASIRAILLRHEALRTRFPTVDGTAVQVVDDLEDTWRLRVEDVVGETDPSDAARRLADEQASTPFDLATGPLFRCMLIRLDDTTHILAVTMHHIVSDAWSIGLFVRELLALYEAGGDVEQAGLPPLPVQYRDYAVWQRDYLAGETIDREVNYWRRHLDGAPTALNLPAAHRQAVARQSGGRVHAALSASETAALHVLCRKHGVSPFMALLAALSTVLSRWSGQRDIVVGVPIAGRSDAGTDLLVGFFVNTLPIRVDLTGDLTFAGLLQRVRQVCLDGYAHAEAPVDVVVEQLQVVRDPRRTPLFEVILNVIGSPEVEQVNGVSIEPMEAPTLPSKFDLVCNAQENDGILRLHLDFNADRFDAPMMQVLLSHVQSLLRATAADPAKALVDYRLEPFAGEPVPAPAPLAAHRPAPPAGRIAVVDAAGEWTYEWVGRAADLIAGRLPEAATVGVVRRPVAGFVAAVLGCVRAGLPYSVIEADSEVPLHYLGVSAVLDVEDGSIDLSELPSTGSGDVPVVGDWAQHRYGFAADDRIAPLCPRPGLLVSAITSALASGATLYLPSASVGGDSDAWLHAHGITVAYLSPAQLRALRGPLPALRQVIVDNSGDVISHDVDLVRRAAPGCRFVGVYRVGRDGRPLAVHEVPEDWQLSTAPLRVPLGVELSEEPAELLHPIGQAAAVGEVAELRFGDYRTGDLARRWHDGTLEFVGRLGANLSFDPLETLAALRDVPDVVDAVVTELVDAEDRVVLVGYVTGVAPEQAAGIRRGLVLRLPEHLIPRHLFVVDTLDRAPDGDYDLATLPEPDGDETADSYVAPRTPLERRLGEIFEELLEVERVGIYDTFFELNGFSLLATTLTARIRDEFNVELSLREIFGAPTVESLALLILSRQSELSDDEELEAILNEIGGGH</sequence>
<dbReference type="GO" id="GO:0043041">
    <property type="term" value="P:amino acid activation for nonribosomal peptide biosynthetic process"/>
    <property type="evidence" value="ECO:0007669"/>
    <property type="project" value="TreeGrafter"/>
</dbReference>
<evidence type="ECO:0000256" key="3">
    <source>
        <dbReference type="ARBA" id="ARBA00022553"/>
    </source>
</evidence>
<evidence type="ECO:0000313" key="6">
    <source>
        <dbReference type="EMBL" id="SCF23599.1"/>
    </source>
</evidence>
<dbReference type="GO" id="GO:0009239">
    <property type="term" value="P:enterobactin biosynthetic process"/>
    <property type="evidence" value="ECO:0007669"/>
    <property type="project" value="TreeGrafter"/>
</dbReference>
<dbReference type="GO" id="GO:0008610">
    <property type="term" value="P:lipid biosynthetic process"/>
    <property type="evidence" value="ECO:0007669"/>
    <property type="project" value="UniProtKB-ARBA"/>
</dbReference>
<reference evidence="7" key="1">
    <citation type="submission" date="2016-06" db="EMBL/GenBank/DDBJ databases">
        <authorList>
            <person name="Varghese N."/>
            <person name="Submissions Spin"/>
        </authorList>
    </citation>
    <scope>NUCLEOTIDE SEQUENCE [LARGE SCALE GENOMIC DNA]</scope>
    <source>
        <strain evidence="7">DSM 43816</strain>
    </source>
</reference>
<gene>
    <name evidence="6" type="ORF">GA0070618_4307</name>
</gene>